<dbReference type="Proteomes" id="UP000460287">
    <property type="component" value="Unassembled WGS sequence"/>
</dbReference>
<dbReference type="InterPro" id="IPR045865">
    <property type="entry name" value="ACT-like_dom_sf"/>
</dbReference>
<organism evidence="3 4">
    <name type="scientific">Inconstantimicrobium porci</name>
    <dbReference type="NCBI Taxonomy" id="2652291"/>
    <lineage>
        <taxon>Bacteria</taxon>
        <taxon>Bacillati</taxon>
        <taxon>Bacillota</taxon>
        <taxon>Clostridia</taxon>
        <taxon>Eubacteriales</taxon>
        <taxon>Clostridiaceae</taxon>
        <taxon>Inconstantimicrobium</taxon>
    </lineage>
</organism>
<sequence>MNGNYLIIDKRALPEVYEKVADAKALLRDGQVKEITEATQKVGISRSAFYKYKDFVFDFSESDIGKKCTFSMILGHKKGALSQILSLVAEKGGNIITIDQSIPINGRANVTITMDISTIQGDAISMLDYLKNIDAVERVDLIALE</sequence>
<dbReference type="CDD" id="cd04888">
    <property type="entry name" value="ACT_PheB-BS"/>
    <property type="match status" value="1"/>
</dbReference>
<comment type="similarity">
    <text evidence="1">Belongs to the UPF0735 family.</text>
</comment>
<evidence type="ECO:0000313" key="3">
    <source>
        <dbReference type="EMBL" id="MSR91161.1"/>
    </source>
</evidence>
<gene>
    <name evidence="3" type="ORF">FYJ33_06985</name>
</gene>
<dbReference type="SUPFAM" id="SSF55021">
    <property type="entry name" value="ACT-like"/>
    <property type="match status" value="1"/>
</dbReference>
<dbReference type="HAMAP" id="MF_00707">
    <property type="entry name" value="UPF0735"/>
    <property type="match status" value="1"/>
</dbReference>
<dbReference type="EMBL" id="VULX01000007">
    <property type="protein sequence ID" value="MSR91161.1"/>
    <property type="molecule type" value="Genomic_DNA"/>
</dbReference>
<dbReference type="InterPro" id="IPR008310">
    <property type="entry name" value="UPF0735_ACT_dom-cont"/>
</dbReference>
<evidence type="ECO:0000313" key="4">
    <source>
        <dbReference type="Proteomes" id="UP000460287"/>
    </source>
</evidence>
<dbReference type="AlphaFoldDB" id="A0A7X2MY10"/>
<dbReference type="Gene3D" id="3.30.70.260">
    <property type="match status" value="1"/>
</dbReference>
<proteinExistence type="inferred from homology"/>
<comment type="caution">
    <text evidence="3">The sequence shown here is derived from an EMBL/GenBank/DDBJ whole genome shotgun (WGS) entry which is preliminary data.</text>
</comment>
<dbReference type="NCBIfam" id="NF003361">
    <property type="entry name" value="PRK04435.1"/>
    <property type="match status" value="1"/>
</dbReference>
<evidence type="ECO:0000259" key="2">
    <source>
        <dbReference type="PROSITE" id="PS51671"/>
    </source>
</evidence>
<accession>A0A7X2MY10</accession>
<evidence type="ECO:0000256" key="1">
    <source>
        <dbReference type="HAMAP-Rule" id="MF_00707"/>
    </source>
</evidence>
<name>A0A7X2MY10_9CLOT</name>
<protein>
    <recommendedName>
        <fullName evidence="1">UPF0735 ACT domain-containing protein FYJ33_06985</fullName>
    </recommendedName>
</protein>
<dbReference type="RefSeq" id="WP_154531038.1">
    <property type="nucleotide sequence ID" value="NZ_JAQXTV010000227.1"/>
</dbReference>
<feature type="domain" description="ACT" evidence="2">
    <location>
        <begin position="69"/>
        <end position="145"/>
    </location>
</feature>
<dbReference type="PIRSF" id="PIRSF025624">
    <property type="entry name" value="ACT_PheB"/>
    <property type="match status" value="1"/>
</dbReference>
<dbReference type="InterPro" id="IPR002912">
    <property type="entry name" value="ACT_dom"/>
</dbReference>
<dbReference type="PROSITE" id="PS51671">
    <property type="entry name" value="ACT"/>
    <property type="match status" value="1"/>
</dbReference>
<keyword evidence="4" id="KW-1185">Reference proteome</keyword>
<reference evidence="3 4" key="1">
    <citation type="submission" date="2019-08" db="EMBL/GenBank/DDBJ databases">
        <title>In-depth cultivation of the pig gut microbiome towards novel bacterial diversity and tailored functional studies.</title>
        <authorList>
            <person name="Wylensek D."/>
            <person name="Hitch T.C.A."/>
            <person name="Clavel T."/>
        </authorList>
    </citation>
    <scope>NUCLEOTIDE SEQUENCE [LARGE SCALE GENOMIC DNA]</scope>
    <source>
        <strain evidence="3 4">WCA-383-APC-5B</strain>
    </source>
</reference>